<keyword evidence="3" id="KW-1185">Reference proteome</keyword>
<name>A0A392SNB8_9FABA</name>
<feature type="region of interest" description="Disordered" evidence="1">
    <location>
        <begin position="1"/>
        <end position="20"/>
    </location>
</feature>
<organism evidence="2 3">
    <name type="scientific">Trifolium medium</name>
    <dbReference type="NCBI Taxonomy" id="97028"/>
    <lineage>
        <taxon>Eukaryota</taxon>
        <taxon>Viridiplantae</taxon>
        <taxon>Streptophyta</taxon>
        <taxon>Embryophyta</taxon>
        <taxon>Tracheophyta</taxon>
        <taxon>Spermatophyta</taxon>
        <taxon>Magnoliopsida</taxon>
        <taxon>eudicotyledons</taxon>
        <taxon>Gunneridae</taxon>
        <taxon>Pentapetalae</taxon>
        <taxon>rosids</taxon>
        <taxon>fabids</taxon>
        <taxon>Fabales</taxon>
        <taxon>Fabaceae</taxon>
        <taxon>Papilionoideae</taxon>
        <taxon>50 kb inversion clade</taxon>
        <taxon>NPAAA clade</taxon>
        <taxon>Hologalegina</taxon>
        <taxon>IRL clade</taxon>
        <taxon>Trifolieae</taxon>
        <taxon>Trifolium</taxon>
    </lineage>
</organism>
<evidence type="ECO:0000256" key="1">
    <source>
        <dbReference type="SAM" id="MobiDB-lite"/>
    </source>
</evidence>
<comment type="caution">
    <text evidence="2">The sequence shown here is derived from an EMBL/GenBank/DDBJ whole genome shotgun (WGS) entry which is preliminary data.</text>
</comment>
<evidence type="ECO:0000313" key="2">
    <source>
        <dbReference type="EMBL" id="MCI49902.1"/>
    </source>
</evidence>
<dbReference type="EMBL" id="LXQA010408517">
    <property type="protein sequence ID" value="MCI49902.1"/>
    <property type="molecule type" value="Genomic_DNA"/>
</dbReference>
<evidence type="ECO:0000313" key="3">
    <source>
        <dbReference type="Proteomes" id="UP000265520"/>
    </source>
</evidence>
<protein>
    <submittedName>
        <fullName evidence="2">Uncharacterized protein</fullName>
    </submittedName>
</protein>
<accession>A0A392SNB8</accession>
<proteinExistence type="predicted"/>
<sequence length="58" mass="6513">VGDGGQPPEHRHQQPCRPSKLYCNLPKNRLRCRVRWSSAVPAADGPTLTTRPRSTTDF</sequence>
<feature type="non-terminal residue" evidence="2">
    <location>
        <position position="1"/>
    </location>
</feature>
<dbReference type="AlphaFoldDB" id="A0A392SNB8"/>
<dbReference type="Proteomes" id="UP000265520">
    <property type="component" value="Unassembled WGS sequence"/>
</dbReference>
<reference evidence="2 3" key="1">
    <citation type="journal article" date="2018" name="Front. Plant Sci.">
        <title>Red Clover (Trifolium pratense) and Zigzag Clover (T. medium) - A Picture of Genomic Similarities and Differences.</title>
        <authorList>
            <person name="Dluhosova J."/>
            <person name="Istvanek J."/>
            <person name="Nedelnik J."/>
            <person name="Repkova J."/>
        </authorList>
    </citation>
    <scope>NUCLEOTIDE SEQUENCE [LARGE SCALE GENOMIC DNA]</scope>
    <source>
        <strain evidence="3">cv. 10/8</strain>
        <tissue evidence="2">Leaf</tissue>
    </source>
</reference>